<keyword evidence="2" id="KW-0479">Metal-binding</keyword>
<evidence type="ECO:0000256" key="3">
    <source>
        <dbReference type="ARBA" id="ARBA00022833"/>
    </source>
</evidence>
<comment type="caution">
    <text evidence="6">The sequence shown here is derived from an EMBL/GenBank/DDBJ whole genome shotgun (WGS) entry which is preliminary data.</text>
</comment>
<dbReference type="InterPro" id="IPR013154">
    <property type="entry name" value="ADH-like_N"/>
</dbReference>
<dbReference type="GO" id="GO:0046872">
    <property type="term" value="F:metal ion binding"/>
    <property type="evidence" value="ECO:0007669"/>
    <property type="project" value="UniProtKB-KW"/>
</dbReference>
<keyword evidence="7" id="KW-1185">Reference proteome</keyword>
<evidence type="ECO:0000259" key="5">
    <source>
        <dbReference type="SMART" id="SM00829"/>
    </source>
</evidence>
<dbReference type="InterPro" id="IPR047109">
    <property type="entry name" value="CAD-like"/>
</dbReference>
<dbReference type="GO" id="GO:0016616">
    <property type="term" value="F:oxidoreductase activity, acting on the CH-OH group of donors, NAD or NADP as acceptor"/>
    <property type="evidence" value="ECO:0007669"/>
    <property type="project" value="InterPro"/>
</dbReference>
<dbReference type="PANTHER" id="PTHR42683">
    <property type="entry name" value="ALDEHYDE REDUCTASE"/>
    <property type="match status" value="1"/>
</dbReference>
<evidence type="ECO:0000256" key="1">
    <source>
        <dbReference type="ARBA" id="ARBA00001947"/>
    </source>
</evidence>
<reference evidence="6" key="1">
    <citation type="submission" date="2013-08" db="EMBL/GenBank/DDBJ databases">
        <title>Gene expansion shapes genome architecture in the human pathogen Lichtheimia corymbifera: an evolutionary genomics analysis in the ancient terrestrial Mucorales (Mucoromycotina).</title>
        <authorList>
            <person name="Schwartze V.U."/>
            <person name="Winter S."/>
            <person name="Shelest E."/>
            <person name="Marcet-Houben M."/>
            <person name="Horn F."/>
            <person name="Wehner S."/>
            <person name="Hoffmann K."/>
            <person name="Riege K."/>
            <person name="Sammeth M."/>
            <person name="Nowrousian M."/>
            <person name="Valiante V."/>
            <person name="Linde J."/>
            <person name="Jacobsen I.D."/>
            <person name="Marz M."/>
            <person name="Brakhage A.A."/>
            <person name="Gabaldon T."/>
            <person name="Bocker S."/>
            <person name="Voigt K."/>
        </authorList>
    </citation>
    <scope>NUCLEOTIDE SEQUENCE [LARGE SCALE GENOMIC DNA]</scope>
    <source>
        <strain evidence="6">FSU 9682</strain>
    </source>
</reference>
<dbReference type="SUPFAM" id="SSF50129">
    <property type="entry name" value="GroES-like"/>
    <property type="match status" value="1"/>
</dbReference>
<dbReference type="SMART" id="SM00829">
    <property type="entry name" value="PKS_ER"/>
    <property type="match status" value="1"/>
</dbReference>
<keyword evidence="4" id="KW-0560">Oxidoreductase</keyword>
<comment type="cofactor">
    <cofactor evidence="1">
        <name>Zn(2+)</name>
        <dbReference type="ChEBI" id="CHEBI:29105"/>
    </cofactor>
</comment>
<proteinExistence type="predicted"/>
<evidence type="ECO:0000256" key="4">
    <source>
        <dbReference type="ARBA" id="ARBA00023002"/>
    </source>
</evidence>
<dbReference type="CDD" id="cd05283">
    <property type="entry name" value="CAD1"/>
    <property type="match status" value="1"/>
</dbReference>
<dbReference type="Gene3D" id="3.90.180.10">
    <property type="entry name" value="Medium-chain alcohol dehydrogenases, catalytic domain"/>
    <property type="match status" value="1"/>
</dbReference>
<evidence type="ECO:0000313" key="6">
    <source>
        <dbReference type="EMBL" id="CDH55498.1"/>
    </source>
</evidence>
<dbReference type="InterPro" id="IPR013149">
    <property type="entry name" value="ADH-like_C"/>
</dbReference>
<dbReference type="Proteomes" id="UP000027586">
    <property type="component" value="Unassembled WGS sequence"/>
</dbReference>
<evidence type="ECO:0000313" key="7">
    <source>
        <dbReference type="Proteomes" id="UP000027586"/>
    </source>
</evidence>
<name>A0A068RZE6_9FUNG</name>
<dbReference type="EMBL" id="CBTN010000030">
    <property type="protein sequence ID" value="CDH55498.1"/>
    <property type="molecule type" value="Genomic_DNA"/>
</dbReference>
<dbReference type="VEuPathDB" id="FungiDB:LCOR_06637.1"/>
<feature type="domain" description="Enoyl reductase (ER)" evidence="5">
    <location>
        <begin position="22"/>
        <end position="350"/>
    </location>
</feature>
<dbReference type="AlphaFoldDB" id="A0A068RZE6"/>
<dbReference type="FunFam" id="3.40.50.720:FF:000022">
    <property type="entry name" value="Cinnamyl alcohol dehydrogenase"/>
    <property type="match status" value="1"/>
</dbReference>
<organism evidence="6 7">
    <name type="scientific">Lichtheimia corymbifera JMRC:FSU:9682</name>
    <dbReference type="NCBI Taxonomy" id="1263082"/>
    <lineage>
        <taxon>Eukaryota</taxon>
        <taxon>Fungi</taxon>
        <taxon>Fungi incertae sedis</taxon>
        <taxon>Mucoromycota</taxon>
        <taxon>Mucoromycotina</taxon>
        <taxon>Mucoromycetes</taxon>
        <taxon>Mucorales</taxon>
        <taxon>Lichtheimiaceae</taxon>
        <taxon>Lichtheimia</taxon>
    </lineage>
</organism>
<protein>
    <submittedName>
        <fullName evidence="6">Mannitol</fullName>
    </submittedName>
</protein>
<dbReference type="InterPro" id="IPR020843">
    <property type="entry name" value="ER"/>
</dbReference>
<dbReference type="Gene3D" id="3.40.50.720">
    <property type="entry name" value="NAD(P)-binding Rossmann-like Domain"/>
    <property type="match status" value="1"/>
</dbReference>
<keyword evidence="3" id="KW-0862">Zinc</keyword>
<accession>A0A068RZE6</accession>
<sequence>MTADTFTGYAALEPLNVAANKTKLEKFSFNARPLDADEVEVLVSACGICGTDIHQLTDGWGRATFPLVPGHEFIGPVTAVGDAVTELKVGDRVGVSPVSRSCGTCVECTSSHGQLCPTRVPTYCGVYKGSPTYGGYANKVRLQASWAVKIPENIPDEEGAPLLCAGITTFAPFKHENINENSSVGVVGIGGLGHLALQWARAKNCKRVIAVSSSKAKAAEATELGATDFIALQDGIPSEYLKSVDYLLVCGSGKSTDWNQLITLIKNHGKLILMDVPEQPLSISPTLLVYSHISIVGTFVGSNDDLKEMLALASEKGVRPWIQRVGNSLDEVNRGIQTVLDGKARYRVVICGQGRESN</sequence>
<gene>
    <name evidence="6" type="ORF">LCOR_06637.1</name>
</gene>
<evidence type="ECO:0000256" key="2">
    <source>
        <dbReference type="ARBA" id="ARBA00022723"/>
    </source>
</evidence>
<dbReference type="Pfam" id="PF00107">
    <property type="entry name" value="ADH_zinc_N"/>
    <property type="match status" value="1"/>
</dbReference>
<dbReference type="OrthoDB" id="1879366at2759"/>
<dbReference type="SUPFAM" id="SSF51735">
    <property type="entry name" value="NAD(P)-binding Rossmann-fold domains"/>
    <property type="match status" value="1"/>
</dbReference>
<dbReference type="Pfam" id="PF08240">
    <property type="entry name" value="ADH_N"/>
    <property type="match status" value="1"/>
</dbReference>
<dbReference type="InterPro" id="IPR036291">
    <property type="entry name" value="NAD(P)-bd_dom_sf"/>
</dbReference>
<dbReference type="STRING" id="1263082.A0A068RZE6"/>
<dbReference type="InterPro" id="IPR011032">
    <property type="entry name" value="GroES-like_sf"/>
</dbReference>